<dbReference type="Proteomes" id="UP001634394">
    <property type="component" value="Unassembled WGS sequence"/>
</dbReference>
<evidence type="ECO:0000313" key="2">
    <source>
        <dbReference type="Proteomes" id="UP001634394"/>
    </source>
</evidence>
<comment type="caution">
    <text evidence="1">The sequence shown here is derived from an EMBL/GenBank/DDBJ whole genome shotgun (WGS) entry which is preliminary data.</text>
</comment>
<keyword evidence="2" id="KW-1185">Reference proteome</keyword>
<feature type="non-terminal residue" evidence="1">
    <location>
        <position position="56"/>
    </location>
</feature>
<evidence type="ECO:0000313" key="1">
    <source>
        <dbReference type="EMBL" id="KAL3881136.1"/>
    </source>
</evidence>
<name>A0ABD3X4F1_SINWO</name>
<dbReference type="AlphaFoldDB" id="A0ABD3X4F1"/>
<reference evidence="1 2" key="1">
    <citation type="submission" date="2024-11" db="EMBL/GenBank/DDBJ databases">
        <title>Chromosome-level genome assembly of the freshwater bivalve Anodonta woodiana.</title>
        <authorList>
            <person name="Chen X."/>
        </authorList>
    </citation>
    <scope>NUCLEOTIDE SEQUENCE [LARGE SCALE GENOMIC DNA]</scope>
    <source>
        <strain evidence="1">MN2024</strain>
        <tissue evidence="1">Gills</tissue>
    </source>
</reference>
<protein>
    <submittedName>
        <fullName evidence="1">Uncharacterized protein</fullName>
    </submittedName>
</protein>
<proteinExistence type="predicted"/>
<sequence>MKGRQETLMAVAIYAKQILSIHDTFINGYPICVEKIFVDNSMLTHAKHLQQKKQML</sequence>
<accession>A0ABD3X4F1</accession>
<organism evidence="1 2">
    <name type="scientific">Sinanodonta woodiana</name>
    <name type="common">Chinese pond mussel</name>
    <name type="synonym">Anodonta woodiana</name>
    <dbReference type="NCBI Taxonomy" id="1069815"/>
    <lineage>
        <taxon>Eukaryota</taxon>
        <taxon>Metazoa</taxon>
        <taxon>Spiralia</taxon>
        <taxon>Lophotrochozoa</taxon>
        <taxon>Mollusca</taxon>
        <taxon>Bivalvia</taxon>
        <taxon>Autobranchia</taxon>
        <taxon>Heteroconchia</taxon>
        <taxon>Palaeoheterodonta</taxon>
        <taxon>Unionida</taxon>
        <taxon>Unionoidea</taxon>
        <taxon>Unionidae</taxon>
        <taxon>Unioninae</taxon>
        <taxon>Sinanodonta</taxon>
    </lineage>
</organism>
<dbReference type="EMBL" id="JBJQND010000003">
    <property type="protein sequence ID" value="KAL3881136.1"/>
    <property type="molecule type" value="Genomic_DNA"/>
</dbReference>
<gene>
    <name evidence="1" type="ORF">ACJMK2_027594</name>
</gene>